<dbReference type="PANTHER" id="PTHR12304">
    <property type="entry name" value="INOSINE-URIDINE PREFERRING NUCLEOSIDE HYDROLASE"/>
    <property type="match status" value="1"/>
</dbReference>
<sequence>MRHIWIDTDCGIDDALALLIAGFSPNVKLVGVSCTYGNNRRGNVEKNVHRTLNAICEGHRRAGRHWDPPVICRGPLDPVSSIAFQRSGKGERGVDCRDENWHGYDGLGDAKFSELFSPEEVAIIETVTLPVSEEPVPAIIERACKKAKEETGQRLIVLAIGPFTSLLELVHLRDQIDLAIMGASFVEAFRKNAKDPAILENLRKFENDPHQADLLDGNMAPCDMPHAEHNIGCDPVAAKVMFDTYEHITVIDWVLTLLASISLDDIDRLNSSSFVGRFHRCVGKHMEDMVRKHNGDYFPLCDPLAAMVCCYPDVETQVVKGRVDTCIANTDRFGQTVLHTDSHYTNTTLVLAVSNKKILDILEYTLSQ</sequence>
<dbReference type="EMBL" id="VDLU01000002">
    <property type="protein sequence ID" value="TNJ28789.1"/>
    <property type="molecule type" value="Genomic_DNA"/>
</dbReference>
<dbReference type="GO" id="GO:0006152">
    <property type="term" value="P:purine nucleoside catabolic process"/>
    <property type="evidence" value="ECO:0007669"/>
    <property type="project" value="TreeGrafter"/>
</dbReference>
<comment type="similarity">
    <text evidence="1">Belongs to the IUNH family.</text>
</comment>
<dbReference type="SUPFAM" id="SSF53590">
    <property type="entry name" value="Nucleoside hydrolase"/>
    <property type="match status" value="1"/>
</dbReference>
<evidence type="ECO:0000256" key="3">
    <source>
        <dbReference type="ARBA" id="ARBA00023295"/>
    </source>
</evidence>
<dbReference type="PANTHER" id="PTHR12304:SF58">
    <property type="entry name" value="INOSINE_URIDINE-PREFERRING NUCLEOSIDE HYDROLASE DOMAIN-CONTAINING PROTEIN"/>
    <property type="match status" value="1"/>
</dbReference>
<dbReference type="AlphaFoldDB" id="A0A4Z1T876"/>
<keyword evidence="3" id="KW-0326">Glycosidase</keyword>
<dbReference type="InterPro" id="IPR023186">
    <property type="entry name" value="IUNH"/>
</dbReference>
<dbReference type="Proteomes" id="UP000315496">
    <property type="component" value="Chromosome 2"/>
</dbReference>
<reference evidence="5 6" key="1">
    <citation type="submission" date="2019-05" db="EMBL/GenBank/DDBJ databases">
        <title>The compact genome of Giardia muris reveals important steps in the evolution of intestinal protozoan parasites.</title>
        <authorList>
            <person name="Xu F."/>
            <person name="Jimenez-Gonzalez A."/>
            <person name="Einarsson E."/>
            <person name="Astvaldsson A."/>
            <person name="Peirasmaki D."/>
            <person name="Eckmann L."/>
            <person name="Andersson J.O."/>
            <person name="Svard S.G."/>
            <person name="Jerlstrom-Hultqvist J."/>
        </authorList>
    </citation>
    <scope>NUCLEOTIDE SEQUENCE [LARGE SCALE GENOMIC DNA]</scope>
    <source>
        <strain evidence="5 6">Roberts-Thomson</strain>
    </source>
</reference>
<evidence type="ECO:0000259" key="4">
    <source>
        <dbReference type="Pfam" id="PF01156"/>
    </source>
</evidence>
<dbReference type="Pfam" id="PF01156">
    <property type="entry name" value="IU_nuc_hydro"/>
    <property type="match status" value="1"/>
</dbReference>
<protein>
    <submittedName>
        <fullName evidence="5">Uridine nucleosidase</fullName>
    </submittedName>
</protein>
<accession>A0A4Z1T876</accession>
<feature type="domain" description="Inosine/uridine-preferring nucleoside hydrolase" evidence="4">
    <location>
        <begin position="4"/>
        <end position="357"/>
    </location>
</feature>
<dbReference type="OrthoDB" id="432381at2759"/>
<gene>
    <name evidence="5" type="ORF">GMRT_15620</name>
</gene>
<dbReference type="GO" id="GO:0005829">
    <property type="term" value="C:cytosol"/>
    <property type="evidence" value="ECO:0007669"/>
    <property type="project" value="TreeGrafter"/>
</dbReference>
<keyword evidence="2" id="KW-0378">Hydrolase</keyword>
<dbReference type="Gene3D" id="3.90.245.10">
    <property type="entry name" value="Ribonucleoside hydrolase-like"/>
    <property type="match status" value="1"/>
</dbReference>
<keyword evidence="6" id="KW-1185">Reference proteome</keyword>
<dbReference type="InterPro" id="IPR001910">
    <property type="entry name" value="Inosine/uridine_hydrolase_dom"/>
</dbReference>
<evidence type="ECO:0000256" key="1">
    <source>
        <dbReference type="ARBA" id="ARBA00009176"/>
    </source>
</evidence>
<comment type="caution">
    <text evidence="5">The sequence shown here is derived from an EMBL/GenBank/DDBJ whole genome shotgun (WGS) entry which is preliminary data.</text>
</comment>
<dbReference type="VEuPathDB" id="GiardiaDB:GMRT_15620"/>
<dbReference type="GO" id="GO:0008477">
    <property type="term" value="F:purine nucleosidase activity"/>
    <property type="evidence" value="ECO:0007669"/>
    <property type="project" value="TreeGrafter"/>
</dbReference>
<evidence type="ECO:0000256" key="2">
    <source>
        <dbReference type="ARBA" id="ARBA00022801"/>
    </source>
</evidence>
<evidence type="ECO:0000313" key="6">
    <source>
        <dbReference type="Proteomes" id="UP000315496"/>
    </source>
</evidence>
<name>A0A4Z1T876_GIAMU</name>
<organism evidence="5 6">
    <name type="scientific">Giardia muris</name>
    <dbReference type="NCBI Taxonomy" id="5742"/>
    <lineage>
        <taxon>Eukaryota</taxon>
        <taxon>Metamonada</taxon>
        <taxon>Diplomonadida</taxon>
        <taxon>Hexamitidae</taxon>
        <taxon>Giardiinae</taxon>
        <taxon>Giardia</taxon>
    </lineage>
</organism>
<evidence type="ECO:0000313" key="5">
    <source>
        <dbReference type="EMBL" id="TNJ28789.1"/>
    </source>
</evidence>
<proteinExistence type="inferred from homology"/>
<dbReference type="InterPro" id="IPR036452">
    <property type="entry name" value="Ribo_hydro-like"/>
</dbReference>